<evidence type="ECO:0000256" key="1">
    <source>
        <dbReference type="SAM" id="MobiDB-lite"/>
    </source>
</evidence>
<sequence>MIPKNAPFFSFNLLIFLQVSKLLCHPQKLIQTPQSTEDSFTNASQSKVCHGCRKLFSYDPSTTELSDEEFINTEATTLLGDIVNADVKIVDGNQDSYAISNSTSAEALVSTQAWNNFDANDLKERSREGLEGTMATNSEMFGDSGGKNSVTGAFTLLSEDSRRMMLTSHTSLDISQPEDSMNERNKEDLEETRATNSEKIGDSGDTNSVTGPLPQKGEMGDESHLVKPDRIGSSDPKNFELSESAMSLYPKKTNAELEVNNLKPYAYTGRSEADHESLSNVFANEPHQASAMSLSPERTNAELKANNLKPYAYAESLETDHEPLRYVNAQVTNAEGQTSLLSNFEEAGGNGVKSLQFNQPIKIRGETSEIIDEATQKTALNRNINETFGISSSSIESLPTPLQNTDNLPENKDVANSKNTIWTSAWNRKYPNFPEKIHPKVEEPKVLRQVNDEWDAENEKSDFPATDRDIKSSRENLEVSESSDSTTELPPVITNVNGVVLEDPTKRLKSNKSLNLLQSSQAGKISNF</sequence>
<feature type="compositionally biased region" description="Basic and acidic residues" evidence="1">
    <location>
        <begin position="181"/>
        <end position="193"/>
    </location>
</feature>
<feature type="signal peptide" evidence="2">
    <location>
        <begin position="1"/>
        <end position="24"/>
    </location>
</feature>
<reference evidence="3 4" key="1">
    <citation type="journal article" date="2019" name="Sci. Rep.">
        <title>Orb-weaving spider Araneus ventricosus genome elucidates the spidroin gene catalogue.</title>
        <authorList>
            <person name="Kono N."/>
            <person name="Nakamura H."/>
            <person name="Ohtoshi R."/>
            <person name="Moran D.A.P."/>
            <person name="Shinohara A."/>
            <person name="Yoshida Y."/>
            <person name="Fujiwara M."/>
            <person name="Mori M."/>
            <person name="Tomita M."/>
            <person name="Arakawa K."/>
        </authorList>
    </citation>
    <scope>NUCLEOTIDE SEQUENCE [LARGE SCALE GENOMIC DNA]</scope>
</reference>
<feature type="compositionally biased region" description="Polar residues" evidence="1">
    <location>
        <begin position="395"/>
        <end position="408"/>
    </location>
</feature>
<evidence type="ECO:0000313" key="4">
    <source>
        <dbReference type="Proteomes" id="UP000499080"/>
    </source>
</evidence>
<proteinExistence type="predicted"/>
<feature type="compositionally biased region" description="Polar residues" evidence="1">
    <location>
        <begin position="194"/>
        <end position="210"/>
    </location>
</feature>
<feature type="compositionally biased region" description="Polar residues" evidence="1">
    <location>
        <begin position="479"/>
        <end position="488"/>
    </location>
</feature>
<feature type="compositionally biased region" description="Polar residues" evidence="1">
    <location>
        <begin position="168"/>
        <end position="179"/>
    </location>
</feature>
<evidence type="ECO:0000256" key="2">
    <source>
        <dbReference type="SAM" id="SignalP"/>
    </source>
</evidence>
<feature type="compositionally biased region" description="Basic and acidic residues" evidence="1">
    <location>
        <begin position="457"/>
        <end position="477"/>
    </location>
</feature>
<evidence type="ECO:0000313" key="3">
    <source>
        <dbReference type="EMBL" id="GBM02839.1"/>
    </source>
</evidence>
<keyword evidence="2" id="KW-0732">Signal</keyword>
<name>A0A4Y2CF41_ARAVE</name>
<feature type="compositionally biased region" description="Basic and acidic residues" evidence="1">
    <location>
        <begin position="218"/>
        <end position="238"/>
    </location>
</feature>
<dbReference type="Proteomes" id="UP000499080">
    <property type="component" value="Unassembled WGS sequence"/>
</dbReference>
<organism evidence="3 4">
    <name type="scientific">Araneus ventricosus</name>
    <name type="common">Orbweaver spider</name>
    <name type="synonym">Epeira ventricosa</name>
    <dbReference type="NCBI Taxonomy" id="182803"/>
    <lineage>
        <taxon>Eukaryota</taxon>
        <taxon>Metazoa</taxon>
        <taxon>Ecdysozoa</taxon>
        <taxon>Arthropoda</taxon>
        <taxon>Chelicerata</taxon>
        <taxon>Arachnida</taxon>
        <taxon>Araneae</taxon>
        <taxon>Araneomorphae</taxon>
        <taxon>Entelegynae</taxon>
        <taxon>Araneoidea</taxon>
        <taxon>Araneidae</taxon>
        <taxon>Araneus</taxon>
    </lineage>
</organism>
<dbReference type="AlphaFoldDB" id="A0A4Y2CF41"/>
<accession>A0A4Y2CF41</accession>
<dbReference type="EMBL" id="BGPR01000184">
    <property type="protein sequence ID" value="GBM02839.1"/>
    <property type="molecule type" value="Genomic_DNA"/>
</dbReference>
<feature type="chain" id="PRO_5021351056" evidence="2">
    <location>
        <begin position="25"/>
        <end position="528"/>
    </location>
</feature>
<comment type="caution">
    <text evidence="3">The sequence shown here is derived from an EMBL/GenBank/DDBJ whole genome shotgun (WGS) entry which is preliminary data.</text>
</comment>
<feature type="region of interest" description="Disordered" evidence="1">
    <location>
        <begin position="453"/>
        <end position="491"/>
    </location>
</feature>
<feature type="region of interest" description="Disordered" evidence="1">
    <location>
        <begin position="168"/>
        <end position="238"/>
    </location>
</feature>
<keyword evidence="4" id="KW-1185">Reference proteome</keyword>
<protein>
    <submittedName>
        <fullName evidence="3">Uncharacterized protein</fullName>
    </submittedName>
</protein>
<gene>
    <name evidence="3" type="ORF">AVEN_52019_1</name>
</gene>
<feature type="region of interest" description="Disordered" evidence="1">
    <location>
        <begin position="395"/>
        <end position="414"/>
    </location>
</feature>